<keyword evidence="14" id="KW-1185">Reference proteome</keyword>
<dbReference type="InterPro" id="IPR016305">
    <property type="entry name" value="Mannose-6-P_Isomerase"/>
</dbReference>
<gene>
    <name evidence="13" type="ORF">FH972_023323</name>
</gene>
<dbReference type="PROSITE" id="PS00965">
    <property type="entry name" value="PMI_I_1"/>
    <property type="match status" value="1"/>
</dbReference>
<comment type="similarity">
    <text evidence="3 9">Belongs to the mannose-6-phosphate isomerase type 1 family.</text>
</comment>
<evidence type="ECO:0000256" key="4">
    <source>
        <dbReference type="ARBA" id="ARBA00011956"/>
    </source>
</evidence>
<dbReference type="AlphaFoldDB" id="A0A5N6KUW2"/>
<evidence type="ECO:0000256" key="2">
    <source>
        <dbReference type="ARBA" id="ARBA00004666"/>
    </source>
</evidence>
<dbReference type="EC" id="5.3.1.8" evidence="4 8"/>
<comment type="pathway">
    <text evidence="2">Nucleotide-sugar biosynthesis; GDP-alpha-D-mannose biosynthesis; alpha-D-mannose 1-phosphate from D-fructose 6-phosphate: step 1/2.</text>
</comment>
<evidence type="ECO:0000256" key="3">
    <source>
        <dbReference type="ARBA" id="ARBA00010772"/>
    </source>
</evidence>
<keyword evidence="5" id="KW-0479">Metal-binding</keyword>
<name>A0A5N6KUW2_9ROSI</name>
<evidence type="ECO:0000256" key="1">
    <source>
        <dbReference type="ARBA" id="ARBA00000757"/>
    </source>
</evidence>
<dbReference type="NCBIfam" id="TIGR00218">
    <property type="entry name" value="manA"/>
    <property type="match status" value="1"/>
</dbReference>
<evidence type="ECO:0000259" key="12">
    <source>
        <dbReference type="Pfam" id="PF20512"/>
    </source>
</evidence>
<dbReference type="InterPro" id="IPR027417">
    <property type="entry name" value="P-loop_NTPase"/>
</dbReference>
<dbReference type="InterPro" id="IPR046456">
    <property type="entry name" value="PMI_typeI_C"/>
</dbReference>
<keyword evidence="7 8" id="KW-0413">Isomerase</keyword>
<comment type="caution">
    <text evidence="13">The sequence shown here is derived from an EMBL/GenBank/DDBJ whole genome shotgun (WGS) entry which is preliminary data.</text>
</comment>
<sequence length="605" mass="65863">MQIPLIRLECATGKVGTSSAAAKFASATNFKPEDGKPYAEDVVTQRSLLDLVQDNQALLSSDIASRYGNKLPFLFKVLSISKALSIQAHPNKKLAEQLHAKDSKNYPDDNHKPEMTIAVTPFDGLCGFRPLAEIAHLLETVKPLRELVGEDAASDFQSSIKGHETDSSTSQTSANKKALQKAFTALMANGQDTSRLAKASTALVAAAKSEGADFAGGRCGPTSGKELSELVVRLDGQFPKDVGLFVFFFLNYIKLEVGEAMFLKADDIHAYLSGDIIECMASSDNVVRAGFTPKYKDVSTLTEMLTYSYAPIEEQKMSPADYTYVKFNTTAYSSQSTAILYDPPIEEFAVVKTDLQKEGAKATFESIDGPSIVICTSGEGTISVGPKTEEIKTGYVYFVGATAELVLESKGEEFTTFKAFCELGSTTGAHANGNLATTSHLHLTRFSKRVDADPERPPIWDGPRHNFPLARYQSLRTNTSSLAAIDSIGHPSPSTRDPSPIRQSARTALLRRSHGTSREVRLHQDDIESSRLTVLALRPKEVSDLLKLDTVAKNHTWKVEPSCATTGEGIFEGLVQAEKGTKHSLYKNGIQKERRALLKCPCKMG</sequence>
<evidence type="ECO:0000256" key="6">
    <source>
        <dbReference type="ARBA" id="ARBA00022833"/>
    </source>
</evidence>
<dbReference type="Pfam" id="PF20512">
    <property type="entry name" value="PMI_typeI_hel"/>
    <property type="match status" value="1"/>
</dbReference>
<evidence type="ECO:0000313" key="13">
    <source>
        <dbReference type="EMBL" id="KAB8346279.1"/>
    </source>
</evidence>
<dbReference type="Pfam" id="PF01238">
    <property type="entry name" value="PMI_typeI_C"/>
    <property type="match status" value="1"/>
</dbReference>
<dbReference type="SUPFAM" id="SSF51182">
    <property type="entry name" value="RmlC-like cupins"/>
    <property type="match status" value="1"/>
</dbReference>
<evidence type="ECO:0000256" key="7">
    <source>
        <dbReference type="ARBA" id="ARBA00023235"/>
    </source>
</evidence>
<evidence type="ECO:0000256" key="5">
    <source>
        <dbReference type="ARBA" id="ARBA00022723"/>
    </source>
</evidence>
<dbReference type="InterPro" id="IPR018050">
    <property type="entry name" value="Pmannose_isomerase-type1_CS"/>
</dbReference>
<dbReference type="PRINTS" id="PR00714">
    <property type="entry name" value="MAN6PISMRASE"/>
</dbReference>
<dbReference type="UniPathway" id="UPA00126">
    <property type="reaction ID" value="UER00423"/>
</dbReference>
<dbReference type="GO" id="GO:0004476">
    <property type="term" value="F:mannose-6-phosphate isomerase activity"/>
    <property type="evidence" value="ECO:0007669"/>
    <property type="project" value="UniProtKB-EC"/>
</dbReference>
<comment type="cofactor">
    <cofactor evidence="8">
        <name>Zn(2+)</name>
        <dbReference type="ChEBI" id="CHEBI:29105"/>
    </cofactor>
    <text evidence="8">Binds 1 zinc ion per subunit.</text>
</comment>
<dbReference type="EMBL" id="VIBQ01000013">
    <property type="protein sequence ID" value="KAB8346279.1"/>
    <property type="molecule type" value="Genomic_DNA"/>
</dbReference>
<dbReference type="Gene3D" id="3.40.50.300">
    <property type="entry name" value="P-loop containing nucleotide triphosphate hydrolases"/>
    <property type="match status" value="1"/>
</dbReference>
<evidence type="ECO:0000256" key="8">
    <source>
        <dbReference type="RuleBase" id="RU000611"/>
    </source>
</evidence>
<dbReference type="GO" id="GO:0005975">
    <property type="term" value="P:carbohydrate metabolic process"/>
    <property type="evidence" value="ECO:0007669"/>
    <property type="project" value="InterPro"/>
</dbReference>
<accession>A0A5N6KUW2</accession>
<proteinExistence type="inferred from homology"/>
<keyword evidence="6 8" id="KW-0862">Zinc</keyword>
<dbReference type="Gene3D" id="1.10.441.10">
    <property type="entry name" value="Phosphomannose Isomerase, domain 2"/>
    <property type="match status" value="1"/>
</dbReference>
<dbReference type="InterPro" id="IPR011051">
    <property type="entry name" value="RmlC_Cupin_sf"/>
</dbReference>
<dbReference type="InterPro" id="IPR046458">
    <property type="entry name" value="PMI_typeI_hel"/>
</dbReference>
<dbReference type="InterPro" id="IPR046457">
    <property type="entry name" value="PMI_typeI_cat"/>
</dbReference>
<dbReference type="InterPro" id="IPR001250">
    <property type="entry name" value="Man6P_Isoase-1"/>
</dbReference>
<feature type="domain" description="Phosphomannose isomerase type I helical insertion" evidence="12">
    <location>
        <begin position="147"/>
        <end position="250"/>
    </location>
</feature>
<dbReference type="GO" id="GO:0005829">
    <property type="term" value="C:cytosol"/>
    <property type="evidence" value="ECO:0007669"/>
    <property type="project" value="TreeGrafter"/>
</dbReference>
<comment type="catalytic activity">
    <reaction evidence="1 8">
        <text>D-mannose 6-phosphate = D-fructose 6-phosphate</text>
        <dbReference type="Rhea" id="RHEA:12356"/>
        <dbReference type="ChEBI" id="CHEBI:58735"/>
        <dbReference type="ChEBI" id="CHEBI:61527"/>
        <dbReference type="EC" id="5.3.1.8"/>
    </reaction>
</comment>
<dbReference type="GO" id="GO:0008270">
    <property type="term" value="F:zinc ion binding"/>
    <property type="evidence" value="ECO:0007669"/>
    <property type="project" value="InterPro"/>
</dbReference>
<dbReference type="PROSITE" id="PS00966">
    <property type="entry name" value="PMI_I_2"/>
    <property type="match status" value="1"/>
</dbReference>
<organism evidence="13 14">
    <name type="scientific">Carpinus fangiana</name>
    <dbReference type="NCBI Taxonomy" id="176857"/>
    <lineage>
        <taxon>Eukaryota</taxon>
        <taxon>Viridiplantae</taxon>
        <taxon>Streptophyta</taxon>
        <taxon>Embryophyta</taxon>
        <taxon>Tracheophyta</taxon>
        <taxon>Spermatophyta</taxon>
        <taxon>Magnoliopsida</taxon>
        <taxon>eudicotyledons</taxon>
        <taxon>Gunneridae</taxon>
        <taxon>Pentapetalae</taxon>
        <taxon>rosids</taxon>
        <taxon>fabids</taxon>
        <taxon>Fagales</taxon>
        <taxon>Betulaceae</taxon>
        <taxon>Carpinus</taxon>
    </lineage>
</organism>
<dbReference type="Pfam" id="PF20511">
    <property type="entry name" value="PMI_typeI_cat"/>
    <property type="match status" value="1"/>
</dbReference>
<dbReference type="CDD" id="cd07011">
    <property type="entry name" value="cupin_PMI_type_I_N"/>
    <property type="match status" value="1"/>
</dbReference>
<dbReference type="OrthoDB" id="6605218at2759"/>
<feature type="domain" description="Phosphomannose isomerase type I catalytic" evidence="11">
    <location>
        <begin position="12"/>
        <end position="131"/>
    </location>
</feature>
<dbReference type="Gene3D" id="2.60.120.10">
    <property type="entry name" value="Jelly Rolls"/>
    <property type="match status" value="2"/>
</dbReference>
<dbReference type="GO" id="GO:0009298">
    <property type="term" value="P:GDP-mannose biosynthetic process"/>
    <property type="evidence" value="ECO:0007669"/>
    <property type="project" value="UniProtKB-UniPathway"/>
</dbReference>
<dbReference type="PANTHER" id="PTHR10309">
    <property type="entry name" value="MANNOSE-6-PHOSPHATE ISOMERASE"/>
    <property type="match status" value="1"/>
</dbReference>
<protein>
    <recommendedName>
        <fullName evidence="4 8">Mannose-6-phosphate isomerase</fullName>
        <ecNumber evidence="4 8">5.3.1.8</ecNumber>
    </recommendedName>
</protein>
<feature type="domain" description="Phosphomannose isomerase type I C-terminal" evidence="10">
    <location>
        <begin position="338"/>
        <end position="385"/>
    </location>
</feature>
<dbReference type="PANTHER" id="PTHR10309:SF0">
    <property type="entry name" value="MANNOSE-6-PHOSPHATE ISOMERASE"/>
    <property type="match status" value="1"/>
</dbReference>
<evidence type="ECO:0000259" key="11">
    <source>
        <dbReference type="Pfam" id="PF20511"/>
    </source>
</evidence>
<evidence type="ECO:0000259" key="10">
    <source>
        <dbReference type="Pfam" id="PF01238"/>
    </source>
</evidence>
<dbReference type="InterPro" id="IPR014710">
    <property type="entry name" value="RmlC-like_jellyroll"/>
</dbReference>
<evidence type="ECO:0000313" key="14">
    <source>
        <dbReference type="Proteomes" id="UP000327013"/>
    </source>
</evidence>
<reference evidence="13 14" key="1">
    <citation type="submission" date="2019-06" db="EMBL/GenBank/DDBJ databases">
        <title>A chromosomal-level reference genome of Carpinus fangiana (Coryloideae, Betulaceae).</title>
        <authorList>
            <person name="Yang X."/>
            <person name="Wang Z."/>
            <person name="Zhang L."/>
            <person name="Hao G."/>
            <person name="Liu J."/>
            <person name="Yang Y."/>
        </authorList>
    </citation>
    <scope>NUCLEOTIDE SEQUENCE [LARGE SCALE GENOMIC DNA]</scope>
    <source>
        <strain evidence="13">Cfa_2016G</strain>
        <tissue evidence="13">Leaf</tissue>
    </source>
</reference>
<dbReference type="Proteomes" id="UP000327013">
    <property type="component" value="Unassembled WGS sequence"/>
</dbReference>
<evidence type="ECO:0000256" key="9">
    <source>
        <dbReference type="RuleBase" id="RU004189"/>
    </source>
</evidence>